<evidence type="ECO:0000313" key="4">
    <source>
        <dbReference type="EMBL" id="CAJ0933296.1"/>
    </source>
</evidence>
<reference evidence="4" key="1">
    <citation type="submission" date="2023-07" db="EMBL/GenBank/DDBJ databases">
        <authorList>
            <person name="Stuckert A."/>
        </authorList>
    </citation>
    <scope>NUCLEOTIDE SEQUENCE</scope>
</reference>
<proteinExistence type="predicted"/>
<feature type="domain" description="Reverse transcriptase" evidence="2">
    <location>
        <begin position="422"/>
        <end position="570"/>
    </location>
</feature>
<name>A0ABN9L7Z8_9NEOB</name>
<dbReference type="Pfam" id="PF00078">
    <property type="entry name" value="RVT_1"/>
    <property type="match status" value="1"/>
</dbReference>
<protein>
    <recommendedName>
        <fullName evidence="6">Reverse transcriptase domain-containing protein</fullName>
    </recommendedName>
</protein>
<dbReference type="InterPro" id="IPR058912">
    <property type="entry name" value="HTH_animal"/>
</dbReference>
<accession>A0ABN9L7Z8</accession>
<organism evidence="4 5">
    <name type="scientific">Ranitomeya imitator</name>
    <name type="common">mimic poison frog</name>
    <dbReference type="NCBI Taxonomy" id="111125"/>
    <lineage>
        <taxon>Eukaryota</taxon>
        <taxon>Metazoa</taxon>
        <taxon>Chordata</taxon>
        <taxon>Craniata</taxon>
        <taxon>Vertebrata</taxon>
        <taxon>Euteleostomi</taxon>
        <taxon>Amphibia</taxon>
        <taxon>Batrachia</taxon>
        <taxon>Anura</taxon>
        <taxon>Neobatrachia</taxon>
        <taxon>Hyloidea</taxon>
        <taxon>Dendrobatidae</taxon>
        <taxon>Dendrobatinae</taxon>
        <taxon>Ranitomeya</taxon>
    </lineage>
</organism>
<gene>
    <name evidence="4" type="ORF">RIMI_LOCUS5407138</name>
</gene>
<evidence type="ECO:0000256" key="1">
    <source>
        <dbReference type="SAM" id="MobiDB-lite"/>
    </source>
</evidence>
<keyword evidence="5" id="KW-1185">Reference proteome</keyword>
<evidence type="ECO:0000259" key="2">
    <source>
        <dbReference type="Pfam" id="PF00078"/>
    </source>
</evidence>
<dbReference type="PANTHER" id="PTHR21301">
    <property type="entry name" value="REVERSE TRANSCRIPTASE"/>
    <property type="match status" value="1"/>
</dbReference>
<feature type="region of interest" description="Disordered" evidence="1">
    <location>
        <begin position="152"/>
        <end position="196"/>
    </location>
</feature>
<dbReference type="EMBL" id="CAUEEQ010009208">
    <property type="protein sequence ID" value="CAJ0933296.1"/>
    <property type="molecule type" value="Genomic_DNA"/>
</dbReference>
<evidence type="ECO:0008006" key="6">
    <source>
        <dbReference type="Google" id="ProtNLM"/>
    </source>
</evidence>
<evidence type="ECO:0000313" key="5">
    <source>
        <dbReference type="Proteomes" id="UP001176940"/>
    </source>
</evidence>
<sequence>MNITPDADDRGTVTAIIPAACSIWAGSPQRVRTISAISGTTRSPRLSPDLTAHVCARTFKPEVTTPDKKEITELNSKIVSTEQQLRSTSSPEDFKSLKDKVDKSISDLRESLQTRKRNKFLRDTEDYRNNQVYKWQFSTYSRYRRPVRRDYSPFSTSSESDFGSSRPAFLEQRPGRGHRGKRGGGNGHGQEQRRMATRSQLDQELHRFFRNVRLKAHFSKILPASAALPDQSSSTFTLNDLNLRLRSSFQPPHIYHPVETYIEFVKNDVKKVLESIQRGDYHIKHNLTVEEKQALSSLRDNRQIIIKPADKGGSIVVLDRDYYMGEIRTQLNDSDTYHPISHNPTLEISKEIKDLVSYYTSKGIIDTKLGEFLIKQYPVIPVFYTLPKIHKHPSKPPGRPIVASTESLLSPLAITLEKILSPLVPKIKSYLKDTTDFLISLKNVRKLPSNCLLVTMDVNSLYTSIRHSDGIESVMSFLSRHTTFSDLQLKFCKDLLTMVLTRNFFIFEDQFFIQKRGTAMGSNMAPPYANIFMDQFEITYVYPHSNFVSNIAYWRRYIDDVFLIWTGDVDSLLQFHTDLNSSVPGLTFSLLYDHNSMNFLDTRVNIDDNRNIETDLYVKSTDKNSLLKFESCHPHHIKRALPKSQHDRVNRIVSNPEVSHLRHQEMDAKFRARGYPDHVLIPTREMFRPDLPSKVPSIPAACSIWAGSPQCVRTISAISGTTRSPRLSPDLTAHVCARTFKPEVTTPDKVEMYVSPYTKGTVTLKRRCNDTTTMSYRCSVAVWSLESCHTDSSPATNDPEVPVKTSLNRRHTRRFSDVSGRASDEIKFQTICYDVRFSAGSLIAVACQTQRDRNDIAGTSRIVPS</sequence>
<comment type="caution">
    <text evidence="4">The sequence shown here is derived from an EMBL/GenBank/DDBJ whole genome shotgun (WGS) entry which is preliminary data.</text>
</comment>
<dbReference type="InterPro" id="IPR000477">
    <property type="entry name" value="RT_dom"/>
</dbReference>
<feature type="compositionally biased region" description="Low complexity" evidence="1">
    <location>
        <begin position="152"/>
        <end position="165"/>
    </location>
</feature>
<dbReference type="PANTHER" id="PTHR21301:SF12">
    <property type="match status" value="1"/>
</dbReference>
<dbReference type="Pfam" id="PF26215">
    <property type="entry name" value="HTH_animal"/>
    <property type="match status" value="1"/>
</dbReference>
<feature type="domain" description="Helix-turn-helix" evidence="3">
    <location>
        <begin position="626"/>
        <end position="681"/>
    </location>
</feature>
<dbReference type="Proteomes" id="UP001176940">
    <property type="component" value="Unassembled WGS sequence"/>
</dbReference>
<evidence type="ECO:0000259" key="3">
    <source>
        <dbReference type="Pfam" id="PF26215"/>
    </source>
</evidence>